<feature type="transmembrane region" description="Helical" evidence="6">
    <location>
        <begin position="12"/>
        <end position="34"/>
    </location>
</feature>
<reference evidence="7 8" key="1">
    <citation type="journal article" date="2016" name="Int. J. Syst. Evol. Microbiol.">
        <title>Pseudaminobacter manganicus sp. nov., isolated from sludge of a manganese mine.</title>
        <authorList>
            <person name="Li J."/>
            <person name="Huang J."/>
            <person name="Liao S."/>
            <person name="Wang G."/>
        </authorList>
    </citation>
    <scope>NUCLEOTIDE SEQUENCE [LARGE SCALE GENOMIC DNA]</scope>
    <source>
        <strain evidence="7 8">JH-7</strain>
    </source>
</reference>
<dbReference type="InterPro" id="IPR030922">
    <property type="entry name" value="LptF"/>
</dbReference>
<name>A0A1V8RJD7_9HYPH</name>
<dbReference type="Proteomes" id="UP000191905">
    <property type="component" value="Unassembled WGS sequence"/>
</dbReference>
<proteinExistence type="predicted"/>
<dbReference type="Pfam" id="PF03739">
    <property type="entry name" value="LptF_LptG"/>
    <property type="match status" value="1"/>
</dbReference>
<dbReference type="EMBL" id="MDET01000060">
    <property type="protein sequence ID" value="OQM73254.1"/>
    <property type="molecule type" value="Genomic_DNA"/>
</dbReference>
<feature type="transmembrane region" description="Helical" evidence="6">
    <location>
        <begin position="46"/>
        <end position="70"/>
    </location>
</feature>
<accession>A0A1V8RJD7</accession>
<dbReference type="GO" id="GO:0043190">
    <property type="term" value="C:ATP-binding cassette (ABC) transporter complex"/>
    <property type="evidence" value="ECO:0007669"/>
    <property type="project" value="InterPro"/>
</dbReference>
<evidence type="ECO:0000313" key="8">
    <source>
        <dbReference type="Proteomes" id="UP000191905"/>
    </source>
</evidence>
<dbReference type="InterPro" id="IPR005495">
    <property type="entry name" value="LptG/LptF_permease"/>
</dbReference>
<organism evidence="7 8">
    <name type="scientific">Manganibacter manganicus</name>
    <dbReference type="NCBI Taxonomy" id="1873176"/>
    <lineage>
        <taxon>Bacteria</taxon>
        <taxon>Pseudomonadati</taxon>
        <taxon>Pseudomonadota</taxon>
        <taxon>Alphaproteobacteria</taxon>
        <taxon>Hyphomicrobiales</taxon>
        <taxon>Phyllobacteriaceae</taxon>
        <taxon>Manganibacter</taxon>
    </lineage>
</organism>
<keyword evidence="4 6" id="KW-1133">Transmembrane helix</keyword>
<evidence type="ECO:0000313" key="7">
    <source>
        <dbReference type="EMBL" id="OQM73254.1"/>
    </source>
</evidence>
<evidence type="ECO:0000256" key="3">
    <source>
        <dbReference type="ARBA" id="ARBA00022692"/>
    </source>
</evidence>
<comment type="caution">
    <text evidence="7">The sequence shown here is derived from an EMBL/GenBank/DDBJ whole genome shotgun (WGS) entry which is preliminary data.</text>
</comment>
<keyword evidence="5 6" id="KW-0472">Membrane</keyword>
<evidence type="ECO:0000256" key="5">
    <source>
        <dbReference type="ARBA" id="ARBA00023136"/>
    </source>
</evidence>
<feature type="transmembrane region" description="Helical" evidence="6">
    <location>
        <begin position="281"/>
        <end position="299"/>
    </location>
</feature>
<feature type="transmembrane region" description="Helical" evidence="6">
    <location>
        <begin position="306"/>
        <end position="326"/>
    </location>
</feature>
<dbReference type="GO" id="GO:0015920">
    <property type="term" value="P:lipopolysaccharide transport"/>
    <property type="evidence" value="ECO:0007669"/>
    <property type="project" value="TreeGrafter"/>
</dbReference>
<gene>
    <name evidence="7" type="ORF">BFN67_09705</name>
</gene>
<evidence type="ECO:0000256" key="4">
    <source>
        <dbReference type="ARBA" id="ARBA00022989"/>
    </source>
</evidence>
<comment type="subcellular location">
    <subcellularLocation>
        <location evidence="1">Cell membrane</location>
        <topology evidence="1">Multi-pass membrane protein</topology>
    </subcellularLocation>
</comment>
<sequence length="401" mass="44251">MKVVERYIMRRAFLLFVGALCWTLAIAWTTQVLARIDLVTDSGQSALAFFEVAALIIPTIIPIVVPFAMAGSAAQTLSVMNGDSELVVISAAGASRSVIVKPILILAVLASLLSLFVQNGVEPYARQRNRDLIANSRADFLSLVLQEGTFRKIDDGLFVQIGERLPGDRLASIFVADSRQQGTDLIYYAKSGAVIDQDKEKVLLMNDGVVQRKTLNGDVSVVHFTSYAFDLSTFDADTSGVTLLPKDRTTSYLLNPDPNDPRYQREPYAYSTELHKRFSEWMLPFAFALIALAVAGDARSHREARVHPLITTICITLVVRWFVFFIEGQAKTHPSYAYGLYVVPIATSLIALWFIGTQRTMELPRGWADAISSFAQRVNERLTALKLRLKARLTGAGKGAA</sequence>
<evidence type="ECO:0000256" key="6">
    <source>
        <dbReference type="SAM" id="Phobius"/>
    </source>
</evidence>
<dbReference type="OrthoDB" id="8477889at2"/>
<dbReference type="NCBIfam" id="TIGR04407">
    <property type="entry name" value="LptF_YjgP"/>
    <property type="match status" value="1"/>
</dbReference>
<dbReference type="RefSeq" id="WP_080921868.1">
    <property type="nucleotide sequence ID" value="NZ_MDET01000060.1"/>
</dbReference>
<dbReference type="AlphaFoldDB" id="A0A1V8RJD7"/>
<dbReference type="GO" id="GO:0055085">
    <property type="term" value="P:transmembrane transport"/>
    <property type="evidence" value="ECO:0007669"/>
    <property type="project" value="InterPro"/>
</dbReference>
<protein>
    <submittedName>
        <fullName evidence="7">LPS export ABC transporter permease LptF</fullName>
    </submittedName>
</protein>
<evidence type="ECO:0000256" key="2">
    <source>
        <dbReference type="ARBA" id="ARBA00022475"/>
    </source>
</evidence>
<dbReference type="PANTHER" id="PTHR33529:SF6">
    <property type="entry name" value="YJGP_YJGQ FAMILY PERMEASE"/>
    <property type="match status" value="1"/>
</dbReference>
<keyword evidence="8" id="KW-1185">Reference proteome</keyword>
<feature type="transmembrane region" description="Helical" evidence="6">
    <location>
        <begin position="338"/>
        <end position="355"/>
    </location>
</feature>
<dbReference type="PANTHER" id="PTHR33529">
    <property type="entry name" value="SLR0882 PROTEIN-RELATED"/>
    <property type="match status" value="1"/>
</dbReference>
<dbReference type="STRING" id="1873176.BFN67_09705"/>
<keyword evidence="3 6" id="KW-0812">Transmembrane</keyword>
<keyword evidence="2" id="KW-1003">Cell membrane</keyword>
<evidence type="ECO:0000256" key="1">
    <source>
        <dbReference type="ARBA" id="ARBA00004651"/>
    </source>
</evidence>